<comment type="caution">
    <text evidence="6">The sequence shown here is derived from an EMBL/GenBank/DDBJ whole genome shotgun (WGS) entry which is preliminary data.</text>
</comment>
<evidence type="ECO:0000256" key="4">
    <source>
        <dbReference type="ARBA" id="ARBA00023172"/>
    </source>
</evidence>
<keyword evidence="3" id="KW-0238">DNA-binding</keyword>
<dbReference type="Proteomes" id="UP001148455">
    <property type="component" value="Unassembled WGS sequence"/>
</dbReference>
<dbReference type="RefSeq" id="WP_269763567.1">
    <property type="nucleotide sequence ID" value="NZ_JAPZED010000002.1"/>
</dbReference>
<dbReference type="NCBIfam" id="NF033592">
    <property type="entry name" value="transpos_IS4_1"/>
    <property type="match status" value="1"/>
</dbReference>
<organism evidence="6 7">
    <name type="scientific">Mediterraneibacter gnavus</name>
    <name type="common">Ruminococcus gnavus</name>
    <dbReference type="NCBI Taxonomy" id="33038"/>
    <lineage>
        <taxon>Bacteria</taxon>
        <taxon>Bacillati</taxon>
        <taxon>Bacillota</taxon>
        <taxon>Clostridia</taxon>
        <taxon>Lachnospirales</taxon>
        <taxon>Lachnospiraceae</taxon>
        <taxon>Mediterraneibacter</taxon>
    </lineage>
</organism>
<protein>
    <submittedName>
        <fullName evidence="6">IS4 family transposase</fullName>
    </submittedName>
</protein>
<evidence type="ECO:0000313" key="6">
    <source>
        <dbReference type="EMBL" id="MCZ7692838.1"/>
    </source>
</evidence>
<reference evidence="6" key="1">
    <citation type="submission" date="2022-12" db="EMBL/GenBank/DDBJ databases">
        <title>Genome of R. gnavus strain RSHDN_123.</title>
        <authorList>
            <person name="Abdugheni R."/>
        </authorList>
    </citation>
    <scope>NUCLEOTIDE SEQUENCE</scope>
    <source>
        <strain evidence="6">RSHDN_123</strain>
    </source>
</reference>
<feature type="non-terminal residue" evidence="6">
    <location>
        <position position="1"/>
    </location>
</feature>
<evidence type="ECO:0000256" key="1">
    <source>
        <dbReference type="ARBA" id="ARBA00010075"/>
    </source>
</evidence>
<dbReference type="InterPro" id="IPR047952">
    <property type="entry name" value="Transpos_IS4"/>
</dbReference>
<dbReference type="PANTHER" id="PTHR33258:SF1">
    <property type="entry name" value="TRANSPOSASE INSL FOR INSERTION SEQUENCE ELEMENT IS186A-RELATED"/>
    <property type="match status" value="1"/>
</dbReference>
<evidence type="ECO:0000259" key="5">
    <source>
        <dbReference type="Pfam" id="PF01609"/>
    </source>
</evidence>
<accession>A0A9X3HE25</accession>
<comment type="similarity">
    <text evidence="1">Belongs to the transposase 11 family.</text>
</comment>
<dbReference type="EMBL" id="JAPZED010000002">
    <property type="protein sequence ID" value="MCZ7692838.1"/>
    <property type="molecule type" value="Genomic_DNA"/>
</dbReference>
<dbReference type="InterPro" id="IPR012337">
    <property type="entry name" value="RNaseH-like_sf"/>
</dbReference>
<dbReference type="PANTHER" id="PTHR33258">
    <property type="entry name" value="TRANSPOSASE INSL FOR INSERTION SEQUENCE ELEMENT IS186A-RELATED"/>
    <property type="match status" value="1"/>
</dbReference>
<dbReference type="AlphaFoldDB" id="A0A9X3HE25"/>
<evidence type="ECO:0000256" key="2">
    <source>
        <dbReference type="ARBA" id="ARBA00022578"/>
    </source>
</evidence>
<sequence>SLAMTQMIDRYKGEKKTIFIADRGYETYNIFAHVQEKGMYYLIRVKDGGGGSMTGSFDLPDENEFDHDMQLILTRKQTKDVKANPKKFKFIAKSSPFDYLDLYDKKFYTLNFRVVRFAISEDSYESIITNLPKEDFPVEEIKKVYAMRWGIETSFRELKYAIGLCCFHSKKVEYIMQEIYARLILYNYCELITMHVIIQQKGSKHVYQMNYTIAIHICRYFLRNDISPPDVETLIQKNLLPVRPGRSDPRKVKPKSAVSFLYRVA</sequence>
<proteinExistence type="inferred from homology"/>
<name>A0A9X3HE25_MEDGN</name>
<dbReference type="InterPro" id="IPR002559">
    <property type="entry name" value="Transposase_11"/>
</dbReference>
<feature type="domain" description="Transposase IS4-like" evidence="5">
    <location>
        <begin position="4"/>
        <end position="187"/>
    </location>
</feature>
<evidence type="ECO:0000256" key="3">
    <source>
        <dbReference type="ARBA" id="ARBA00023125"/>
    </source>
</evidence>
<dbReference type="GO" id="GO:0004803">
    <property type="term" value="F:transposase activity"/>
    <property type="evidence" value="ECO:0007669"/>
    <property type="project" value="InterPro"/>
</dbReference>
<dbReference type="Pfam" id="PF01609">
    <property type="entry name" value="DDE_Tnp_1"/>
    <property type="match status" value="1"/>
</dbReference>
<dbReference type="SUPFAM" id="SSF53098">
    <property type="entry name" value="Ribonuclease H-like"/>
    <property type="match status" value="1"/>
</dbReference>
<dbReference type="GO" id="GO:0003677">
    <property type="term" value="F:DNA binding"/>
    <property type="evidence" value="ECO:0007669"/>
    <property type="project" value="UniProtKB-KW"/>
</dbReference>
<keyword evidence="4" id="KW-0233">DNA recombination</keyword>
<gene>
    <name evidence="6" type="ORF">O8D18_02075</name>
</gene>
<evidence type="ECO:0000313" key="7">
    <source>
        <dbReference type="Proteomes" id="UP001148455"/>
    </source>
</evidence>
<keyword evidence="2" id="KW-0815">Transposition</keyword>
<dbReference type="Gene3D" id="3.90.350.10">
    <property type="entry name" value="Transposase Inhibitor Protein From Tn5, Chain A, domain 1"/>
    <property type="match status" value="1"/>
</dbReference>
<dbReference type="GO" id="GO:0006313">
    <property type="term" value="P:DNA transposition"/>
    <property type="evidence" value="ECO:0007669"/>
    <property type="project" value="InterPro"/>
</dbReference>